<proteinExistence type="predicted"/>
<organism evidence="1 2">
    <name type="scientific">Purpureocillium lilacinum</name>
    <name type="common">Paecilomyces lilacinus</name>
    <dbReference type="NCBI Taxonomy" id="33203"/>
    <lineage>
        <taxon>Eukaryota</taxon>
        <taxon>Fungi</taxon>
        <taxon>Dikarya</taxon>
        <taxon>Ascomycota</taxon>
        <taxon>Pezizomycotina</taxon>
        <taxon>Sordariomycetes</taxon>
        <taxon>Hypocreomycetidae</taxon>
        <taxon>Hypocreales</taxon>
        <taxon>Ophiocordycipitaceae</taxon>
        <taxon>Purpureocillium</taxon>
    </lineage>
</organism>
<dbReference type="EMBL" id="LCWV01000036">
    <property type="protein sequence ID" value="PWI65211.1"/>
    <property type="molecule type" value="Genomic_DNA"/>
</dbReference>
<evidence type="ECO:0000313" key="2">
    <source>
        <dbReference type="Proteomes" id="UP000245956"/>
    </source>
</evidence>
<gene>
    <name evidence="1" type="ORF">PCL_07261</name>
</gene>
<dbReference type="Proteomes" id="UP000245956">
    <property type="component" value="Unassembled WGS sequence"/>
</dbReference>
<evidence type="ECO:0000313" key="1">
    <source>
        <dbReference type="EMBL" id="PWI65211.1"/>
    </source>
</evidence>
<name>A0A2U3DSH1_PURLI</name>
<protein>
    <submittedName>
        <fullName evidence="1">Uncharacterized protein</fullName>
    </submittedName>
</protein>
<sequence>MKRLRTPSPDGVVRAPPVWELPAWYYCSTAFTIDEDREVYPEVFGADLLHIDDVNESSERDSDSMDANCECGLRVLNASVSYIFRRGRYLVREVRYYRLRDDREKRKRDI</sequence>
<comment type="caution">
    <text evidence="1">The sequence shown here is derived from an EMBL/GenBank/DDBJ whole genome shotgun (WGS) entry which is preliminary data.</text>
</comment>
<reference evidence="1 2" key="1">
    <citation type="journal article" date="2016" name="Front. Microbiol.">
        <title>Genome and transcriptome sequences reveal the specific parasitism of the nematophagous Purpureocillium lilacinum 36-1.</title>
        <authorList>
            <person name="Xie J."/>
            <person name="Li S."/>
            <person name="Mo C."/>
            <person name="Xiao X."/>
            <person name="Peng D."/>
            <person name="Wang G."/>
            <person name="Xiao Y."/>
        </authorList>
    </citation>
    <scope>NUCLEOTIDE SEQUENCE [LARGE SCALE GENOMIC DNA]</scope>
    <source>
        <strain evidence="1 2">36-1</strain>
    </source>
</reference>
<dbReference type="AlphaFoldDB" id="A0A2U3DSH1"/>
<accession>A0A2U3DSH1</accession>